<dbReference type="SUPFAM" id="SSF56935">
    <property type="entry name" value="Porins"/>
    <property type="match status" value="1"/>
</dbReference>
<comment type="subcellular location">
    <subcellularLocation>
        <location evidence="2">Cell outer membrane</location>
        <topology evidence="2">Multi-pass membrane protein</topology>
    </subcellularLocation>
</comment>
<comment type="similarity">
    <text evidence="2">Belongs to the TonB-dependent receptor family.</text>
</comment>
<proteinExistence type="inferred from homology"/>
<dbReference type="InterPro" id="IPR012910">
    <property type="entry name" value="Plug_dom"/>
</dbReference>
<protein>
    <submittedName>
        <fullName evidence="4">TonB-dependent receptor plug</fullName>
    </submittedName>
</protein>
<dbReference type="PROSITE" id="PS52016">
    <property type="entry name" value="TONB_DEPENDENT_REC_3"/>
    <property type="match status" value="1"/>
</dbReference>
<keyword evidence="1" id="KW-0732">Signal</keyword>
<dbReference type="eggNOG" id="COG4206">
    <property type="taxonomic scope" value="Bacteria"/>
</dbReference>
<keyword evidence="2" id="KW-1134">Transmembrane beta strand</keyword>
<dbReference type="PANTHER" id="PTHR30069">
    <property type="entry name" value="TONB-DEPENDENT OUTER MEMBRANE RECEPTOR"/>
    <property type="match status" value="1"/>
</dbReference>
<keyword evidence="2" id="KW-0998">Cell outer membrane</keyword>
<dbReference type="GO" id="GO:0009279">
    <property type="term" value="C:cell outer membrane"/>
    <property type="evidence" value="ECO:0007669"/>
    <property type="project" value="UniProtKB-SubCell"/>
</dbReference>
<dbReference type="InterPro" id="IPR008969">
    <property type="entry name" value="CarboxyPept-like_regulatory"/>
</dbReference>
<dbReference type="Pfam" id="PF13715">
    <property type="entry name" value="CarbopepD_reg_2"/>
    <property type="match status" value="1"/>
</dbReference>
<evidence type="ECO:0000256" key="2">
    <source>
        <dbReference type="PROSITE-ProRule" id="PRU01360"/>
    </source>
</evidence>
<sequence>MPLKRIYIFLFVLLVEVANLSATGNGVLKGFVFDKQTHVALAEVNVQIVGESGKTQTNRNGMFSIRVARNGIYKMSFSHLGYKTIVQAIATDSLNAEIYLESQSVNLSEVLVNAVKKSSPLNEITVEPSAWATSITNISADQIRKMGATSTLDALKYSMDGLPSTQGRRKKYYYLVRGQNMAADYSINGVSLSTNGAGPMAQWIEAPSMLPATMIESIEVVRSGNSLLLGFSGLNGVVNVKTKTFDKATTEAEASYGTFNSYRVGVLHGGKFQNFNYAFSIYNDKTDGPANRHSYENLWNIYGKIGYKYKKLLELNVENFYTYGTRFVTQAVDYQGLTLPMRQLADIWEYDPMRYNISTVRLKINEAKSASTELQMSYILNRMDLYPDMHLFTVDPVTKKSVVGDSIIRNHMLNEPDTVLTLAAFQAVQPFANNYLRVAAMYASSANYTHGKSKRAIYSLAVLDQHSFGRTDIHAGVKVIREYYNYYVPNQGFGDESRAIQNQSQPVLVNFSTGVSYRRNSRLTYNVVLNSGELPVDNSSLQLYDDGSVGKLKQEQRIGLDLGLQYKPETGANIEFTLFGIRQNNASEYTTRSYYDEDGLIRYYERNINLSTLGLEGSYQSPVFADRWSGFANLSYKQVYQSQSSAYKKYTKQPPFIGNIGVSYAHKGLEINIMGKYVSKYTTDRFLQKEVDIGNYFNWDLTTNYKIAHTCLEAFGSIINMLDSHYCTVSPIYPDFGRQMKIGLRTKF</sequence>
<reference key="1">
    <citation type="submission" date="2010-11" db="EMBL/GenBank/DDBJ databases">
        <title>The complete genome of Paludibacter propionicigenes DSM 17365.</title>
        <authorList>
            <consortium name="US DOE Joint Genome Institute (JGI-PGF)"/>
            <person name="Lucas S."/>
            <person name="Copeland A."/>
            <person name="Lapidus A."/>
            <person name="Bruce D."/>
            <person name="Goodwin L."/>
            <person name="Pitluck S."/>
            <person name="Kyrpides N."/>
            <person name="Mavromatis K."/>
            <person name="Ivanova N."/>
            <person name="Munk A.C."/>
            <person name="Brettin T."/>
            <person name="Detter J.C."/>
            <person name="Han C."/>
            <person name="Tapia R."/>
            <person name="Land M."/>
            <person name="Hauser L."/>
            <person name="Markowitz V."/>
            <person name="Cheng J.-F."/>
            <person name="Hugenholtz P."/>
            <person name="Woyke T."/>
            <person name="Wu D."/>
            <person name="Gronow S."/>
            <person name="Wellnitz S."/>
            <person name="Brambilla E."/>
            <person name="Klenk H.-P."/>
            <person name="Eisen J.A."/>
        </authorList>
    </citation>
    <scope>NUCLEOTIDE SEQUENCE</scope>
    <source>
        <strain>WB4</strain>
    </source>
</reference>
<dbReference type="STRING" id="694427.Palpr_0494"/>
<reference evidence="4 5" key="2">
    <citation type="journal article" date="2011" name="Stand. Genomic Sci.">
        <title>Complete genome sequence of Paludibacter propionicigenes type strain (WB4).</title>
        <authorList>
            <person name="Gronow S."/>
            <person name="Munk C."/>
            <person name="Lapidus A."/>
            <person name="Nolan M."/>
            <person name="Lucas S."/>
            <person name="Hammon N."/>
            <person name="Deshpande S."/>
            <person name="Cheng J.F."/>
            <person name="Tapia R."/>
            <person name="Han C."/>
            <person name="Goodwin L."/>
            <person name="Pitluck S."/>
            <person name="Liolios K."/>
            <person name="Ivanova N."/>
            <person name="Mavromatis K."/>
            <person name="Mikhailova N."/>
            <person name="Pati A."/>
            <person name="Chen A."/>
            <person name="Palaniappan K."/>
            <person name="Land M."/>
            <person name="Hauser L."/>
            <person name="Chang Y.J."/>
            <person name="Jeffries C.D."/>
            <person name="Brambilla E."/>
            <person name="Rohde M."/>
            <person name="Goker M."/>
            <person name="Detter J.C."/>
            <person name="Woyke T."/>
            <person name="Bristow J."/>
            <person name="Eisen J.A."/>
            <person name="Markowitz V."/>
            <person name="Hugenholtz P."/>
            <person name="Kyrpides N.C."/>
            <person name="Klenk H.P."/>
        </authorList>
    </citation>
    <scope>NUCLEOTIDE SEQUENCE [LARGE SCALE GENOMIC DNA]</scope>
    <source>
        <strain evidence="5">DSM 17365 / JCM 13257 / WB4</strain>
    </source>
</reference>
<dbReference type="Pfam" id="PF07715">
    <property type="entry name" value="Plug"/>
    <property type="match status" value="1"/>
</dbReference>
<evidence type="ECO:0000313" key="4">
    <source>
        <dbReference type="EMBL" id="ADQ78653.1"/>
    </source>
</evidence>
<dbReference type="GO" id="GO:0044718">
    <property type="term" value="P:siderophore transmembrane transport"/>
    <property type="evidence" value="ECO:0007669"/>
    <property type="project" value="TreeGrafter"/>
</dbReference>
<dbReference type="InterPro" id="IPR039426">
    <property type="entry name" value="TonB-dep_rcpt-like"/>
</dbReference>
<keyword evidence="2" id="KW-0812">Transmembrane</keyword>
<dbReference type="Proteomes" id="UP000008718">
    <property type="component" value="Chromosome"/>
</dbReference>
<dbReference type="Gene3D" id="2.60.40.1120">
    <property type="entry name" value="Carboxypeptidase-like, regulatory domain"/>
    <property type="match status" value="1"/>
</dbReference>
<keyword evidence="5" id="KW-1185">Reference proteome</keyword>
<dbReference type="SUPFAM" id="SSF49464">
    <property type="entry name" value="Carboxypeptidase regulatory domain-like"/>
    <property type="match status" value="1"/>
</dbReference>
<keyword evidence="2" id="KW-0472">Membrane</keyword>
<dbReference type="RefSeq" id="WP_013444022.1">
    <property type="nucleotide sequence ID" value="NC_014734.1"/>
</dbReference>
<keyword evidence="2" id="KW-0813">Transport</keyword>
<dbReference type="AlphaFoldDB" id="E4T1Q9"/>
<dbReference type="KEGG" id="ppn:Palpr_0494"/>
<dbReference type="OrthoDB" id="9760333at2"/>
<evidence type="ECO:0000256" key="1">
    <source>
        <dbReference type="ARBA" id="ARBA00022729"/>
    </source>
</evidence>
<evidence type="ECO:0000313" key="5">
    <source>
        <dbReference type="Proteomes" id="UP000008718"/>
    </source>
</evidence>
<dbReference type="HOGENOM" id="CLU_371663_0_0_10"/>
<dbReference type="PANTHER" id="PTHR30069:SF29">
    <property type="entry name" value="HEMOGLOBIN AND HEMOGLOBIN-HAPTOGLOBIN-BINDING PROTEIN 1-RELATED"/>
    <property type="match status" value="1"/>
</dbReference>
<organism evidence="4 5">
    <name type="scientific">Paludibacter propionicigenes (strain DSM 17365 / JCM 13257 / WB4)</name>
    <dbReference type="NCBI Taxonomy" id="694427"/>
    <lineage>
        <taxon>Bacteria</taxon>
        <taxon>Pseudomonadati</taxon>
        <taxon>Bacteroidota</taxon>
        <taxon>Bacteroidia</taxon>
        <taxon>Bacteroidales</taxon>
        <taxon>Paludibacteraceae</taxon>
        <taxon>Paludibacter</taxon>
    </lineage>
</organism>
<evidence type="ECO:0000259" key="3">
    <source>
        <dbReference type="Pfam" id="PF07715"/>
    </source>
</evidence>
<gene>
    <name evidence="4" type="ordered locus">Palpr_0494</name>
</gene>
<accession>E4T1Q9</accession>
<name>E4T1Q9_PALPW</name>
<dbReference type="Gene3D" id="2.170.130.10">
    <property type="entry name" value="TonB-dependent receptor, plug domain"/>
    <property type="match status" value="1"/>
</dbReference>
<keyword evidence="4" id="KW-0675">Receptor</keyword>
<feature type="domain" description="TonB-dependent receptor plug" evidence="3">
    <location>
        <begin position="132"/>
        <end position="237"/>
    </location>
</feature>
<dbReference type="InterPro" id="IPR037066">
    <property type="entry name" value="Plug_dom_sf"/>
</dbReference>
<dbReference type="EMBL" id="CP002345">
    <property type="protein sequence ID" value="ADQ78653.1"/>
    <property type="molecule type" value="Genomic_DNA"/>
</dbReference>
<dbReference type="GO" id="GO:0015344">
    <property type="term" value="F:siderophore uptake transmembrane transporter activity"/>
    <property type="evidence" value="ECO:0007669"/>
    <property type="project" value="TreeGrafter"/>
</dbReference>